<dbReference type="Pfam" id="PF06580">
    <property type="entry name" value="His_kinase"/>
    <property type="match status" value="1"/>
</dbReference>
<evidence type="ECO:0000259" key="2">
    <source>
        <dbReference type="Pfam" id="PF06580"/>
    </source>
</evidence>
<organism evidence="3 4">
    <name type="scientific">Plesiocystis pacifica SIR-1</name>
    <dbReference type="NCBI Taxonomy" id="391625"/>
    <lineage>
        <taxon>Bacteria</taxon>
        <taxon>Pseudomonadati</taxon>
        <taxon>Myxococcota</taxon>
        <taxon>Polyangia</taxon>
        <taxon>Nannocystales</taxon>
        <taxon>Nannocystaceae</taxon>
        <taxon>Plesiocystis</taxon>
    </lineage>
</organism>
<dbReference type="EMBL" id="ABCS01000003">
    <property type="protein sequence ID" value="EDM81480.1"/>
    <property type="molecule type" value="Genomic_DNA"/>
</dbReference>
<gene>
    <name evidence="3" type="ORF">PPSIR1_39855</name>
</gene>
<dbReference type="RefSeq" id="WP_006969450.1">
    <property type="nucleotide sequence ID" value="NZ_ABCS01000003.1"/>
</dbReference>
<feature type="transmembrane region" description="Helical" evidence="1">
    <location>
        <begin position="27"/>
        <end position="50"/>
    </location>
</feature>
<dbReference type="Proteomes" id="UP000005801">
    <property type="component" value="Unassembled WGS sequence"/>
</dbReference>
<dbReference type="Gene3D" id="3.30.565.10">
    <property type="entry name" value="Histidine kinase-like ATPase, C-terminal domain"/>
    <property type="match status" value="1"/>
</dbReference>
<dbReference type="InterPro" id="IPR010559">
    <property type="entry name" value="Sig_transdc_His_kin_internal"/>
</dbReference>
<dbReference type="InterPro" id="IPR050640">
    <property type="entry name" value="Bact_2-comp_sensor_kinase"/>
</dbReference>
<dbReference type="STRING" id="391625.PPSIR1_39855"/>
<keyword evidence="1" id="KW-0472">Membrane</keyword>
<dbReference type="PANTHER" id="PTHR34220">
    <property type="entry name" value="SENSOR HISTIDINE KINASE YPDA"/>
    <property type="match status" value="1"/>
</dbReference>
<feature type="transmembrane region" description="Helical" evidence="1">
    <location>
        <begin position="88"/>
        <end position="106"/>
    </location>
</feature>
<reference evidence="3 4" key="1">
    <citation type="submission" date="2007-06" db="EMBL/GenBank/DDBJ databases">
        <authorList>
            <person name="Shimkets L."/>
            <person name="Ferriera S."/>
            <person name="Johnson J."/>
            <person name="Kravitz S."/>
            <person name="Beeson K."/>
            <person name="Sutton G."/>
            <person name="Rogers Y.-H."/>
            <person name="Friedman R."/>
            <person name="Frazier M."/>
            <person name="Venter J.C."/>
        </authorList>
    </citation>
    <scope>NUCLEOTIDE SEQUENCE [LARGE SCALE GENOMIC DNA]</scope>
    <source>
        <strain evidence="3 4">SIR-1</strain>
    </source>
</reference>
<dbReference type="SUPFAM" id="SSF55874">
    <property type="entry name" value="ATPase domain of HSP90 chaperone/DNA topoisomerase II/histidine kinase"/>
    <property type="match status" value="1"/>
</dbReference>
<accession>A6FYA1</accession>
<dbReference type="AlphaFoldDB" id="A6FYA1"/>
<dbReference type="InterPro" id="IPR036890">
    <property type="entry name" value="HATPase_C_sf"/>
</dbReference>
<evidence type="ECO:0000313" key="4">
    <source>
        <dbReference type="Proteomes" id="UP000005801"/>
    </source>
</evidence>
<keyword evidence="3" id="KW-0808">Transferase</keyword>
<feature type="transmembrane region" description="Helical" evidence="1">
    <location>
        <begin position="118"/>
        <end position="137"/>
    </location>
</feature>
<evidence type="ECO:0000313" key="3">
    <source>
        <dbReference type="EMBL" id="EDM81480.1"/>
    </source>
</evidence>
<keyword evidence="1" id="KW-1133">Transmembrane helix</keyword>
<sequence length="353" mass="37747">MPAPAHHASAEPLEPPRSSLDRGIEHLPALAHLGFWALASATIAALAALSADGEPWRLALGGAALGALGFALSTVAMRLLQPPSPARVLAVIAGLSLAWTGSILAFDDDPGAPIDHLGTAVFVLVLSAFWTSVILAARHAVALHHEQRSHALARAERREALLQALQSQLEPHFLFNALNTLAVKIDEDPPQAQRMLELLAQLLRDAFDEGAGATMADEFARLETYLEFQRQRFEDTLDAELSLDPALAGHHCPPFLLQPLVENAIRHGTRDAQGIQRVRVSARAAGAEACCEVRNSGALAGELELGTGLDNTRRRLATSYGERGVLRLDAADGQVQTTLRFPLRSPPGEVPSP</sequence>
<comment type="caution">
    <text evidence="3">The sequence shown here is derived from an EMBL/GenBank/DDBJ whole genome shotgun (WGS) entry which is preliminary data.</text>
</comment>
<feature type="domain" description="Signal transduction histidine kinase internal region" evidence="2">
    <location>
        <begin position="162"/>
        <end position="237"/>
    </location>
</feature>
<dbReference type="eggNOG" id="COG2972">
    <property type="taxonomic scope" value="Bacteria"/>
</dbReference>
<proteinExistence type="predicted"/>
<dbReference type="OrthoDB" id="2514702at2"/>
<keyword evidence="1" id="KW-0812">Transmembrane</keyword>
<evidence type="ECO:0000256" key="1">
    <source>
        <dbReference type="SAM" id="Phobius"/>
    </source>
</evidence>
<keyword evidence="4" id="KW-1185">Reference proteome</keyword>
<feature type="transmembrane region" description="Helical" evidence="1">
    <location>
        <begin position="56"/>
        <end position="76"/>
    </location>
</feature>
<dbReference type="PANTHER" id="PTHR34220:SF7">
    <property type="entry name" value="SENSOR HISTIDINE KINASE YPDA"/>
    <property type="match status" value="1"/>
</dbReference>
<protein>
    <submittedName>
        <fullName evidence="3">Histidine kinase internal protein</fullName>
    </submittedName>
</protein>
<dbReference type="GO" id="GO:0016020">
    <property type="term" value="C:membrane"/>
    <property type="evidence" value="ECO:0007669"/>
    <property type="project" value="InterPro"/>
</dbReference>
<dbReference type="GO" id="GO:0000155">
    <property type="term" value="F:phosphorelay sensor kinase activity"/>
    <property type="evidence" value="ECO:0007669"/>
    <property type="project" value="InterPro"/>
</dbReference>
<keyword evidence="3" id="KW-0418">Kinase</keyword>
<name>A6FYA1_9BACT</name>